<feature type="domain" description="Pseudouridine synthase II N-terminal" evidence="7">
    <location>
        <begin position="11"/>
        <end position="163"/>
    </location>
</feature>
<protein>
    <recommendedName>
        <fullName evidence="5">tRNA pseudouridine synthase B</fullName>
        <ecNumber evidence="5">5.4.99.25</ecNumber>
    </recommendedName>
    <alternativeName>
        <fullName evidence="5">tRNA pseudouridine(55) synthase</fullName>
        <shortName evidence="5">Psi55 synthase</shortName>
    </alternativeName>
    <alternativeName>
        <fullName evidence="5">tRNA pseudouridylate synthase</fullName>
    </alternativeName>
    <alternativeName>
        <fullName evidence="5">tRNA-uridine isomerase</fullName>
    </alternativeName>
</protein>
<dbReference type="InterPro" id="IPR020103">
    <property type="entry name" value="PsdUridine_synth_cat_dom_sf"/>
</dbReference>
<dbReference type="EMBL" id="NAEP01000044">
    <property type="protein sequence ID" value="PDQ34936.1"/>
    <property type="molecule type" value="Genomic_DNA"/>
</dbReference>
<feature type="domain" description="tRNA pseudouridylate synthase B C-terminal" evidence="8">
    <location>
        <begin position="164"/>
        <end position="204"/>
    </location>
</feature>
<evidence type="ECO:0000256" key="4">
    <source>
        <dbReference type="ARBA" id="ARBA00023235"/>
    </source>
</evidence>
<feature type="compositionally biased region" description="Polar residues" evidence="6">
    <location>
        <begin position="333"/>
        <end position="343"/>
    </location>
</feature>
<dbReference type="GO" id="GO:0160148">
    <property type="term" value="F:tRNA pseudouridine(55) synthase activity"/>
    <property type="evidence" value="ECO:0007669"/>
    <property type="project" value="UniProtKB-EC"/>
</dbReference>
<evidence type="ECO:0000259" key="7">
    <source>
        <dbReference type="Pfam" id="PF01509"/>
    </source>
</evidence>
<keyword evidence="4 5" id="KW-0413">Isomerase</keyword>
<dbReference type="GO" id="GO:1990481">
    <property type="term" value="P:mRNA pseudouridine synthesis"/>
    <property type="evidence" value="ECO:0007669"/>
    <property type="project" value="TreeGrafter"/>
</dbReference>
<evidence type="ECO:0000256" key="1">
    <source>
        <dbReference type="ARBA" id="ARBA00000385"/>
    </source>
</evidence>
<keyword evidence="3 5" id="KW-0819">tRNA processing</keyword>
<reference evidence="10" key="1">
    <citation type="submission" date="2017-03" db="EMBL/GenBank/DDBJ databases">
        <authorList>
            <person name="Lund M.B."/>
        </authorList>
    </citation>
    <scope>NUCLEOTIDE SEQUENCE [LARGE SCALE GENOMIC DNA]</scope>
</reference>
<comment type="caution">
    <text evidence="9">The sequence shown here is derived from an EMBL/GenBank/DDBJ whole genome shotgun (WGS) entry which is preliminary data.</text>
</comment>
<dbReference type="InterPro" id="IPR014780">
    <property type="entry name" value="tRNA_psdUridine_synth_TruB"/>
</dbReference>
<feature type="compositionally biased region" description="Polar residues" evidence="6">
    <location>
        <begin position="246"/>
        <end position="258"/>
    </location>
</feature>
<evidence type="ECO:0000256" key="5">
    <source>
        <dbReference type="HAMAP-Rule" id="MF_01080"/>
    </source>
</evidence>
<gene>
    <name evidence="5" type="primary">truB</name>
    <name evidence="9" type="ORF">B5766_08750</name>
</gene>
<dbReference type="InterPro" id="IPR002501">
    <property type="entry name" value="PsdUridine_synth_N"/>
</dbReference>
<evidence type="ECO:0000256" key="2">
    <source>
        <dbReference type="ARBA" id="ARBA00005642"/>
    </source>
</evidence>
<comment type="function">
    <text evidence="5">Responsible for synthesis of pseudouridine from uracil-55 in the psi GC loop of transfer RNAs.</text>
</comment>
<dbReference type="PANTHER" id="PTHR13767">
    <property type="entry name" value="TRNA-PSEUDOURIDINE SYNTHASE"/>
    <property type="match status" value="1"/>
</dbReference>
<dbReference type="Pfam" id="PF16198">
    <property type="entry name" value="TruB_C_2"/>
    <property type="match status" value="1"/>
</dbReference>
<evidence type="ECO:0000256" key="6">
    <source>
        <dbReference type="SAM" id="MobiDB-lite"/>
    </source>
</evidence>
<dbReference type="Gene3D" id="2.30.130.10">
    <property type="entry name" value="PUA domain"/>
    <property type="match status" value="1"/>
</dbReference>
<dbReference type="Pfam" id="PF01509">
    <property type="entry name" value="TruB_N"/>
    <property type="match status" value="1"/>
</dbReference>
<dbReference type="Proteomes" id="UP000219994">
    <property type="component" value="Unassembled WGS sequence"/>
</dbReference>
<dbReference type="GO" id="GO:0003723">
    <property type="term" value="F:RNA binding"/>
    <property type="evidence" value="ECO:0007669"/>
    <property type="project" value="InterPro"/>
</dbReference>
<evidence type="ECO:0000259" key="8">
    <source>
        <dbReference type="Pfam" id="PF16198"/>
    </source>
</evidence>
<feature type="active site" description="Nucleophile" evidence="5">
    <location>
        <position position="26"/>
    </location>
</feature>
<dbReference type="CDD" id="cd02573">
    <property type="entry name" value="PseudoU_synth_EcTruB"/>
    <property type="match status" value="1"/>
</dbReference>
<sequence>MTSHDVVARARRALGTRKIGHAGTLDPMATGLLVLGVGSATRLLHYLVGLDKEYVATIRLGWATATDDAEGEPLTAGAFVDPGDREILAAMGHLTGSIEQVPSSVSAIKVKGVRAYQRVRDGEAVELAARRVQVSVFDRVARRAGVGWVDLDVRVVCSSGTYIRALARDVGVALGTGGHLTSLRRTRVGEFAVGEASGIEEMAPHVLIEAADAARRALPVVAVTDTEAVDLRHGKRIAARVPEGTRTMSTAPLPSTTPARVPEGTPARAADGVLAAVSHPNDLVAIVQQRGGELAVVTGFPGVPMPTGNTDKRSGEGAAGSSREWQQDRGATADSSPAARNSP</sequence>
<feature type="region of interest" description="Disordered" evidence="6">
    <location>
        <begin position="299"/>
        <end position="343"/>
    </location>
</feature>
<name>A0A2A6FQR4_9MICO</name>
<evidence type="ECO:0000256" key="3">
    <source>
        <dbReference type="ARBA" id="ARBA00022694"/>
    </source>
</evidence>
<dbReference type="InterPro" id="IPR036974">
    <property type="entry name" value="PUA_sf"/>
</dbReference>
<dbReference type="GO" id="GO:0031119">
    <property type="term" value="P:tRNA pseudouridine synthesis"/>
    <property type="evidence" value="ECO:0007669"/>
    <property type="project" value="UniProtKB-UniRule"/>
</dbReference>
<dbReference type="SUPFAM" id="SSF55120">
    <property type="entry name" value="Pseudouridine synthase"/>
    <property type="match status" value="1"/>
</dbReference>
<dbReference type="PANTHER" id="PTHR13767:SF2">
    <property type="entry name" value="PSEUDOURIDYLATE SYNTHASE TRUB1"/>
    <property type="match status" value="1"/>
</dbReference>
<dbReference type="NCBIfam" id="TIGR00431">
    <property type="entry name" value="TruB"/>
    <property type="match status" value="1"/>
</dbReference>
<comment type="similarity">
    <text evidence="2 5">Belongs to the pseudouridine synthase TruB family. Type 1 subfamily.</text>
</comment>
<dbReference type="EC" id="5.4.99.25" evidence="5"/>
<accession>A0A2A6FQR4</accession>
<feature type="region of interest" description="Disordered" evidence="6">
    <location>
        <begin position="246"/>
        <end position="265"/>
    </location>
</feature>
<evidence type="ECO:0000313" key="9">
    <source>
        <dbReference type="EMBL" id="PDQ34936.1"/>
    </source>
</evidence>
<comment type="catalytic activity">
    <reaction evidence="1 5">
        <text>uridine(55) in tRNA = pseudouridine(55) in tRNA</text>
        <dbReference type="Rhea" id="RHEA:42532"/>
        <dbReference type="Rhea" id="RHEA-COMP:10101"/>
        <dbReference type="Rhea" id="RHEA-COMP:10102"/>
        <dbReference type="ChEBI" id="CHEBI:65314"/>
        <dbReference type="ChEBI" id="CHEBI:65315"/>
        <dbReference type="EC" id="5.4.99.25"/>
    </reaction>
</comment>
<dbReference type="HAMAP" id="MF_01080">
    <property type="entry name" value="TruB_bact"/>
    <property type="match status" value="1"/>
</dbReference>
<evidence type="ECO:0000313" key="10">
    <source>
        <dbReference type="Proteomes" id="UP000219994"/>
    </source>
</evidence>
<dbReference type="AlphaFoldDB" id="A0A2A6FQR4"/>
<proteinExistence type="inferred from homology"/>
<dbReference type="InterPro" id="IPR032819">
    <property type="entry name" value="TruB_C"/>
</dbReference>
<dbReference type="Gene3D" id="3.30.2350.10">
    <property type="entry name" value="Pseudouridine synthase"/>
    <property type="match status" value="1"/>
</dbReference>
<organism evidence="9 10">
    <name type="scientific">Candidatus Lumbricidiphila eiseniae</name>
    <dbReference type="NCBI Taxonomy" id="1969409"/>
    <lineage>
        <taxon>Bacteria</taxon>
        <taxon>Bacillati</taxon>
        <taxon>Actinomycetota</taxon>
        <taxon>Actinomycetes</taxon>
        <taxon>Micrococcales</taxon>
        <taxon>Microbacteriaceae</taxon>
        <taxon>Candidatus Lumbricidiphila</taxon>
    </lineage>
</organism>